<keyword evidence="5" id="KW-1185">Reference proteome</keyword>
<keyword evidence="2" id="KW-0411">Iron-sulfur</keyword>
<keyword evidence="3" id="KW-0812">Transmembrane</keyword>
<dbReference type="Proteomes" id="UP000799324">
    <property type="component" value="Unassembled WGS sequence"/>
</dbReference>
<reference evidence="4" key="1">
    <citation type="journal article" date="2020" name="Stud. Mycol.">
        <title>101 Dothideomycetes genomes: a test case for predicting lifestyles and emergence of pathogens.</title>
        <authorList>
            <person name="Haridas S."/>
            <person name="Albert R."/>
            <person name="Binder M."/>
            <person name="Bloem J."/>
            <person name="Labutti K."/>
            <person name="Salamov A."/>
            <person name="Andreopoulos B."/>
            <person name="Baker S."/>
            <person name="Barry K."/>
            <person name="Bills G."/>
            <person name="Bluhm B."/>
            <person name="Cannon C."/>
            <person name="Castanera R."/>
            <person name="Culley D."/>
            <person name="Daum C."/>
            <person name="Ezra D."/>
            <person name="Gonzalez J."/>
            <person name="Henrissat B."/>
            <person name="Kuo A."/>
            <person name="Liang C."/>
            <person name="Lipzen A."/>
            <person name="Lutzoni F."/>
            <person name="Magnuson J."/>
            <person name="Mondo S."/>
            <person name="Nolan M."/>
            <person name="Ohm R."/>
            <person name="Pangilinan J."/>
            <person name="Park H.-J."/>
            <person name="Ramirez L."/>
            <person name="Alfaro M."/>
            <person name="Sun H."/>
            <person name="Tritt A."/>
            <person name="Yoshinaga Y."/>
            <person name="Zwiers L.-H."/>
            <person name="Turgeon B."/>
            <person name="Goodwin S."/>
            <person name="Spatafora J."/>
            <person name="Crous P."/>
            <person name="Grigoriev I."/>
        </authorList>
    </citation>
    <scope>NUCLEOTIDE SEQUENCE</scope>
    <source>
        <strain evidence="4">CBS 122681</strain>
    </source>
</reference>
<dbReference type="OrthoDB" id="549750at2759"/>
<keyword evidence="2" id="KW-0408">Iron</keyword>
<evidence type="ECO:0000256" key="3">
    <source>
        <dbReference type="SAM" id="Phobius"/>
    </source>
</evidence>
<dbReference type="PANTHER" id="PTHR21339">
    <property type="entry name" value="RADICAL S-ADENOSYL METHIONINE DOMAIN-CONTAINING PROTEIN 2"/>
    <property type="match status" value="1"/>
</dbReference>
<evidence type="ECO:0000256" key="2">
    <source>
        <dbReference type="ARBA" id="ARBA00022485"/>
    </source>
</evidence>
<evidence type="ECO:0000313" key="5">
    <source>
        <dbReference type="Proteomes" id="UP000799324"/>
    </source>
</evidence>
<dbReference type="InterPro" id="IPR051196">
    <property type="entry name" value="RSAD2/Viperin_antiviral"/>
</dbReference>
<comment type="cofactor">
    <cofactor evidence="1">
        <name>[4Fe-4S] cluster</name>
        <dbReference type="ChEBI" id="CHEBI:49883"/>
    </cofactor>
</comment>
<dbReference type="EMBL" id="MU004473">
    <property type="protein sequence ID" value="KAF2649929.1"/>
    <property type="molecule type" value="Genomic_DNA"/>
</dbReference>
<name>A0A6A6SQF4_9PLEO</name>
<protein>
    <submittedName>
        <fullName evidence="4">Uncharacterized protein</fullName>
    </submittedName>
</protein>
<dbReference type="PANTHER" id="PTHR21339:SF0">
    <property type="entry name" value="S-ADENOSYLMETHIONINE-DEPENDENT NUCLEOTIDE DEHYDRATASE RSAD2"/>
    <property type="match status" value="1"/>
</dbReference>
<keyword evidence="2" id="KW-0479">Metal-binding</keyword>
<proteinExistence type="predicted"/>
<dbReference type="GO" id="GO:0051539">
    <property type="term" value="F:4 iron, 4 sulfur cluster binding"/>
    <property type="evidence" value="ECO:0007669"/>
    <property type="project" value="UniProtKB-KW"/>
</dbReference>
<keyword evidence="3" id="KW-1133">Transmembrane helix</keyword>
<accession>A0A6A6SQF4</accession>
<keyword evidence="2" id="KW-0004">4Fe-4S</keyword>
<sequence>MPLVKILINTLLSPSTPILSATGLALSALCLRILYYRSSKNTKRALSIKLRNVYCRYYFHENPTVPISVNFHFSRKCNAECGLTSYVAPIEEAKQAMKMLADEGMQKINFAGGERGRLPKQAH</sequence>
<gene>
    <name evidence="4" type="ORF">K491DRAFT_683422</name>
</gene>
<evidence type="ECO:0000313" key="4">
    <source>
        <dbReference type="EMBL" id="KAF2649929.1"/>
    </source>
</evidence>
<keyword evidence="3" id="KW-0472">Membrane</keyword>
<feature type="transmembrane region" description="Helical" evidence="3">
    <location>
        <begin position="18"/>
        <end position="35"/>
    </location>
</feature>
<evidence type="ECO:0000256" key="1">
    <source>
        <dbReference type="ARBA" id="ARBA00001966"/>
    </source>
</evidence>
<dbReference type="AlphaFoldDB" id="A0A6A6SQF4"/>
<organism evidence="4 5">
    <name type="scientific">Lophiostoma macrostomum CBS 122681</name>
    <dbReference type="NCBI Taxonomy" id="1314788"/>
    <lineage>
        <taxon>Eukaryota</taxon>
        <taxon>Fungi</taxon>
        <taxon>Dikarya</taxon>
        <taxon>Ascomycota</taxon>
        <taxon>Pezizomycotina</taxon>
        <taxon>Dothideomycetes</taxon>
        <taxon>Pleosporomycetidae</taxon>
        <taxon>Pleosporales</taxon>
        <taxon>Lophiostomataceae</taxon>
        <taxon>Lophiostoma</taxon>
    </lineage>
</organism>